<evidence type="ECO:0000313" key="8">
    <source>
        <dbReference type="EMBL" id="TFK25881.1"/>
    </source>
</evidence>
<dbReference type="GO" id="GO:0008270">
    <property type="term" value="F:zinc ion binding"/>
    <property type="evidence" value="ECO:0007669"/>
    <property type="project" value="UniProtKB-KW"/>
</dbReference>
<name>A0A5C3KYZ2_COPMA</name>
<dbReference type="Proteomes" id="UP000307440">
    <property type="component" value="Unassembled WGS sequence"/>
</dbReference>
<accession>A0A5C3KYZ2</accession>
<evidence type="ECO:0000259" key="7">
    <source>
        <dbReference type="PROSITE" id="PS51134"/>
    </source>
</evidence>
<evidence type="ECO:0000256" key="1">
    <source>
        <dbReference type="ARBA" id="ARBA00010857"/>
    </source>
</evidence>
<dbReference type="InterPro" id="IPR013137">
    <property type="entry name" value="Znf_TFIIB"/>
</dbReference>
<keyword evidence="2" id="KW-0677">Repeat</keyword>
<comment type="similarity">
    <text evidence="1">Belongs to the TFIIB family.</text>
</comment>
<dbReference type="EMBL" id="ML210181">
    <property type="protein sequence ID" value="TFK25881.1"/>
    <property type="molecule type" value="Genomic_DNA"/>
</dbReference>
<keyword evidence="6" id="KW-0863">Zinc-finger</keyword>
<keyword evidence="8" id="KW-0396">Initiation factor</keyword>
<dbReference type="GO" id="GO:0097550">
    <property type="term" value="C:transcription preinitiation complex"/>
    <property type="evidence" value="ECO:0007669"/>
    <property type="project" value="TreeGrafter"/>
</dbReference>
<dbReference type="GO" id="GO:0003743">
    <property type="term" value="F:translation initiation factor activity"/>
    <property type="evidence" value="ECO:0007669"/>
    <property type="project" value="UniProtKB-KW"/>
</dbReference>
<dbReference type="FunFam" id="2.20.25.10:FF:000036">
    <property type="entry name" value="Transcription initiation factor IIB"/>
    <property type="match status" value="1"/>
</dbReference>
<evidence type="ECO:0000256" key="4">
    <source>
        <dbReference type="ARBA" id="ARBA00023163"/>
    </source>
</evidence>
<feature type="domain" description="TFIIB-type" evidence="7">
    <location>
        <begin position="32"/>
        <end position="65"/>
    </location>
</feature>
<evidence type="ECO:0000256" key="3">
    <source>
        <dbReference type="ARBA" id="ARBA00023015"/>
    </source>
</evidence>
<keyword evidence="6" id="KW-0479">Metal-binding</keyword>
<evidence type="ECO:0000313" key="9">
    <source>
        <dbReference type="Proteomes" id="UP000307440"/>
    </source>
</evidence>
<organism evidence="8 9">
    <name type="scientific">Coprinopsis marcescibilis</name>
    <name type="common">Agaric fungus</name>
    <name type="synonym">Psathyrella marcescibilis</name>
    <dbReference type="NCBI Taxonomy" id="230819"/>
    <lineage>
        <taxon>Eukaryota</taxon>
        <taxon>Fungi</taxon>
        <taxon>Dikarya</taxon>
        <taxon>Basidiomycota</taxon>
        <taxon>Agaricomycotina</taxon>
        <taxon>Agaricomycetes</taxon>
        <taxon>Agaricomycetidae</taxon>
        <taxon>Agaricales</taxon>
        <taxon>Agaricineae</taxon>
        <taxon>Psathyrellaceae</taxon>
        <taxon>Coprinopsis</taxon>
    </lineage>
</organism>
<dbReference type="GO" id="GO:0070897">
    <property type="term" value="P:transcription preinitiation complex assembly"/>
    <property type="evidence" value="ECO:0007669"/>
    <property type="project" value="InterPro"/>
</dbReference>
<keyword evidence="4" id="KW-0804">Transcription</keyword>
<dbReference type="OrthoDB" id="25790at2759"/>
<dbReference type="Gene3D" id="2.20.25.10">
    <property type="match status" value="1"/>
</dbReference>
<sequence length="338" mass="37425">MDEDQIFSLADSLREEEEAKGPRKAYGPDLAVRLICPECLKAVPNIMEEFSSGDLVCGDCGLVLGDRIVDTRSEWRTFANDSDGGDDPSRVGEASEGTAQLETFISFKDGKTGLSNQLQLAARSQTTRSKRSIETANRKIDNWCQVLDLPKAIVDTAKVVYQSADKGKLLRTKPLEPVVVACIFIACRQGNATRSFKDICRVTRVQKKLLAKCYKVLEKALTNGDQRGSRPEDLLGMYCNHLNMPPYVQGYCKDVIELARERGLGTSRSPLTVVGATIYFVGMLFGQPRTLAEIREVAGASEPTIRGVYKLYYAQREALVKKQWIEDGKADLSRLAKA</sequence>
<dbReference type="GO" id="GO:0017025">
    <property type="term" value="F:TBP-class protein binding"/>
    <property type="evidence" value="ECO:0007669"/>
    <property type="project" value="InterPro"/>
</dbReference>
<dbReference type="InterPro" id="IPR000812">
    <property type="entry name" value="TFIIB"/>
</dbReference>
<dbReference type="SUPFAM" id="SSF57783">
    <property type="entry name" value="Zinc beta-ribbon"/>
    <property type="match status" value="1"/>
</dbReference>
<dbReference type="GO" id="GO:0006367">
    <property type="term" value="P:transcription initiation at RNA polymerase II promoter"/>
    <property type="evidence" value="ECO:0007669"/>
    <property type="project" value="TreeGrafter"/>
</dbReference>
<dbReference type="InterPro" id="IPR013150">
    <property type="entry name" value="TFIIB_cyclin"/>
</dbReference>
<dbReference type="Pfam" id="PF08271">
    <property type="entry name" value="Zn_Ribbon_TF"/>
    <property type="match status" value="1"/>
</dbReference>
<keyword evidence="8" id="KW-0648">Protein biosynthesis</keyword>
<dbReference type="PROSITE" id="PS51134">
    <property type="entry name" value="ZF_TFIIB"/>
    <property type="match status" value="1"/>
</dbReference>
<proteinExistence type="inferred from homology"/>
<dbReference type="Gene3D" id="1.10.472.10">
    <property type="entry name" value="Cyclin-like"/>
    <property type="match status" value="2"/>
</dbReference>
<evidence type="ECO:0000256" key="5">
    <source>
        <dbReference type="ARBA" id="ARBA00031706"/>
    </source>
</evidence>
<dbReference type="AlphaFoldDB" id="A0A5C3KYZ2"/>
<dbReference type="InterPro" id="IPR036915">
    <property type="entry name" value="Cyclin-like_sf"/>
</dbReference>
<evidence type="ECO:0000256" key="6">
    <source>
        <dbReference type="PROSITE-ProRule" id="PRU00469"/>
    </source>
</evidence>
<keyword evidence="3" id="KW-0805">Transcription regulation</keyword>
<dbReference type="Pfam" id="PF00382">
    <property type="entry name" value="TFIIB"/>
    <property type="match status" value="2"/>
</dbReference>
<keyword evidence="9" id="KW-1185">Reference proteome</keyword>
<dbReference type="STRING" id="230819.A0A5C3KYZ2"/>
<dbReference type="PRINTS" id="PR00685">
    <property type="entry name" value="TIFACTORIIB"/>
</dbReference>
<dbReference type="SMART" id="SM00385">
    <property type="entry name" value="CYCLIN"/>
    <property type="match status" value="2"/>
</dbReference>
<dbReference type="GO" id="GO:0005634">
    <property type="term" value="C:nucleus"/>
    <property type="evidence" value="ECO:0007669"/>
    <property type="project" value="TreeGrafter"/>
</dbReference>
<dbReference type="SUPFAM" id="SSF47954">
    <property type="entry name" value="Cyclin-like"/>
    <property type="match status" value="2"/>
</dbReference>
<dbReference type="GO" id="GO:0016251">
    <property type="term" value="F:RNA polymerase II general transcription initiation factor activity"/>
    <property type="evidence" value="ECO:0007669"/>
    <property type="project" value="TreeGrafter"/>
</dbReference>
<protein>
    <recommendedName>
        <fullName evidence="5">General transcription factor TFIIB</fullName>
    </recommendedName>
</protein>
<gene>
    <name evidence="8" type="ORF">FA15DRAFT_734734</name>
</gene>
<keyword evidence="6" id="KW-0862">Zinc</keyword>
<dbReference type="PANTHER" id="PTHR11618">
    <property type="entry name" value="TRANSCRIPTION INITIATION FACTOR IIB-RELATED"/>
    <property type="match status" value="1"/>
</dbReference>
<dbReference type="InterPro" id="IPR013763">
    <property type="entry name" value="Cyclin-like_dom"/>
</dbReference>
<evidence type="ECO:0000256" key="2">
    <source>
        <dbReference type="ARBA" id="ARBA00022737"/>
    </source>
</evidence>
<dbReference type="PANTHER" id="PTHR11618:SF13">
    <property type="entry name" value="TRANSCRIPTION INITIATION FACTOR IIB"/>
    <property type="match status" value="1"/>
</dbReference>
<reference evidence="8 9" key="1">
    <citation type="journal article" date="2019" name="Nat. Ecol. Evol.">
        <title>Megaphylogeny resolves global patterns of mushroom evolution.</title>
        <authorList>
            <person name="Varga T."/>
            <person name="Krizsan K."/>
            <person name="Foldi C."/>
            <person name="Dima B."/>
            <person name="Sanchez-Garcia M."/>
            <person name="Sanchez-Ramirez S."/>
            <person name="Szollosi G.J."/>
            <person name="Szarkandi J.G."/>
            <person name="Papp V."/>
            <person name="Albert L."/>
            <person name="Andreopoulos W."/>
            <person name="Angelini C."/>
            <person name="Antonin V."/>
            <person name="Barry K.W."/>
            <person name="Bougher N.L."/>
            <person name="Buchanan P."/>
            <person name="Buyck B."/>
            <person name="Bense V."/>
            <person name="Catcheside P."/>
            <person name="Chovatia M."/>
            <person name="Cooper J."/>
            <person name="Damon W."/>
            <person name="Desjardin D."/>
            <person name="Finy P."/>
            <person name="Geml J."/>
            <person name="Haridas S."/>
            <person name="Hughes K."/>
            <person name="Justo A."/>
            <person name="Karasinski D."/>
            <person name="Kautmanova I."/>
            <person name="Kiss B."/>
            <person name="Kocsube S."/>
            <person name="Kotiranta H."/>
            <person name="LaButti K.M."/>
            <person name="Lechner B.E."/>
            <person name="Liimatainen K."/>
            <person name="Lipzen A."/>
            <person name="Lukacs Z."/>
            <person name="Mihaltcheva S."/>
            <person name="Morgado L.N."/>
            <person name="Niskanen T."/>
            <person name="Noordeloos M.E."/>
            <person name="Ohm R.A."/>
            <person name="Ortiz-Santana B."/>
            <person name="Ovrebo C."/>
            <person name="Racz N."/>
            <person name="Riley R."/>
            <person name="Savchenko A."/>
            <person name="Shiryaev A."/>
            <person name="Soop K."/>
            <person name="Spirin V."/>
            <person name="Szebenyi C."/>
            <person name="Tomsovsky M."/>
            <person name="Tulloss R.E."/>
            <person name="Uehling J."/>
            <person name="Grigoriev I.V."/>
            <person name="Vagvolgyi C."/>
            <person name="Papp T."/>
            <person name="Martin F.M."/>
            <person name="Miettinen O."/>
            <person name="Hibbett D.S."/>
            <person name="Nagy L.G."/>
        </authorList>
    </citation>
    <scope>NUCLEOTIDE SEQUENCE [LARGE SCALE GENOMIC DNA]</scope>
    <source>
        <strain evidence="8 9">CBS 121175</strain>
    </source>
</reference>